<reference evidence="1 2" key="1">
    <citation type="submission" date="2020-04" db="EMBL/GenBank/DDBJ databases">
        <title>Sequencing and Assembly of C. fimi.</title>
        <authorList>
            <person name="Ramsey A.R."/>
        </authorList>
    </citation>
    <scope>NUCLEOTIDE SEQUENCE [LARGE SCALE GENOMIC DNA]</scope>
    <source>
        <strain evidence="1 2">SB</strain>
    </source>
</reference>
<name>A0A7Y0LUY4_CELFI</name>
<evidence type="ECO:0000313" key="1">
    <source>
        <dbReference type="EMBL" id="NMR18686.1"/>
    </source>
</evidence>
<protein>
    <recommendedName>
        <fullName evidence="3">Serine-threonine protein kinase</fullName>
    </recommendedName>
</protein>
<keyword evidence="2" id="KW-1185">Reference proteome</keyword>
<evidence type="ECO:0008006" key="3">
    <source>
        <dbReference type="Google" id="ProtNLM"/>
    </source>
</evidence>
<sequence>MGRETTPGGTEYHLVAFDAAGVERPELGVAYSEKALQDAAASAPTDVFLMSHGWNGDVPAARAQYDRWIDAMAACTQDLEAARARPGGFRGLIVAVHWPSKAWGDEDLGDASFGLPGPDLPGPDLPGADPAAALAAPSDALLESALEAFGSSPEAHEALLTIVRAAMDDAAPVTLPDEVREAYRRLDAASGVGAEGEGASPAEDRAPFDAETAYQACLLDELVSFGGMSLGGVLAPLRILTFWQMKRRAADVGSTGIARLLTDLQGAAPTARFHLMGHSFGCIVVSASLAGAAGAAAGAGSERTPVHSLTLVQGAMSHWSFCRSIPSAPARAGWFHRVVADGLVAGPTVVTTSVHDRAVRVFYPLGAGARGQVDYGRVDYGQVDHGPGDLPTYGAIGTFGIRGPGIAIVDDDLHAADQPYALRPGIVHNLRADDVISEYQGAMGAHSDIAKEPVAHAMWQAALT</sequence>
<gene>
    <name evidence="1" type="ORF">HIR71_00330</name>
</gene>
<comment type="caution">
    <text evidence="1">The sequence shown here is derived from an EMBL/GenBank/DDBJ whole genome shotgun (WGS) entry which is preliminary data.</text>
</comment>
<accession>A0A7Y0LUY4</accession>
<dbReference type="AlphaFoldDB" id="A0A7Y0LUY4"/>
<dbReference type="EMBL" id="JABCJJ010000001">
    <property type="protein sequence ID" value="NMR18686.1"/>
    <property type="molecule type" value="Genomic_DNA"/>
</dbReference>
<evidence type="ECO:0000313" key="2">
    <source>
        <dbReference type="Proteomes" id="UP000562124"/>
    </source>
</evidence>
<proteinExistence type="predicted"/>
<dbReference type="Proteomes" id="UP000562124">
    <property type="component" value="Unassembled WGS sequence"/>
</dbReference>
<organism evidence="1 2">
    <name type="scientific">Cellulomonas fimi</name>
    <dbReference type="NCBI Taxonomy" id="1708"/>
    <lineage>
        <taxon>Bacteria</taxon>
        <taxon>Bacillati</taxon>
        <taxon>Actinomycetota</taxon>
        <taxon>Actinomycetes</taxon>
        <taxon>Micrococcales</taxon>
        <taxon>Cellulomonadaceae</taxon>
        <taxon>Cellulomonas</taxon>
    </lineage>
</organism>
<dbReference type="RefSeq" id="WP_169322620.1">
    <property type="nucleotide sequence ID" value="NZ_JABCJJ010000001.1"/>
</dbReference>